<dbReference type="PROSITE" id="PS50297">
    <property type="entry name" value="ANK_REP_REGION"/>
    <property type="match status" value="1"/>
</dbReference>
<dbReference type="PANTHER" id="PTHR24171">
    <property type="entry name" value="ANKYRIN REPEAT DOMAIN-CONTAINING PROTEIN 39-RELATED"/>
    <property type="match status" value="1"/>
</dbReference>
<dbReference type="GO" id="GO:0085020">
    <property type="term" value="P:protein K6-linked ubiquitination"/>
    <property type="evidence" value="ECO:0007669"/>
    <property type="project" value="TreeGrafter"/>
</dbReference>
<protein>
    <submittedName>
        <fullName evidence="5">Uncharacterized protein</fullName>
    </submittedName>
</protein>
<dbReference type="InterPro" id="IPR036770">
    <property type="entry name" value="Ankyrin_rpt-contain_sf"/>
</dbReference>
<keyword evidence="3" id="KW-0175">Coiled coil</keyword>
<sequence>MKQLYITVLVSIAVVACGKKTQNMAIGDETLKEAKESKTQQTEKLLHQLHDSILEQTKTIKALESQVNQFNSRLIEIEGAVKQNSVEKAKPREVGSASISIKGNRNLDPIKKSVGSKEGQVDKKSNPKAKPKPISNDLWQAATNGDLEAISILHKAGNSLDEKDVSGWTPLFWGVAVDGQKAVKLLLDKGAKVNLINNDGQTPLDWAIQTKKNEMAELLEKHGAKRGKDL</sequence>
<reference evidence="5" key="1">
    <citation type="submission" date="2018-05" db="EMBL/GenBank/DDBJ databases">
        <authorList>
            <person name="Lanie J.A."/>
            <person name="Ng W.-L."/>
            <person name="Kazmierczak K.M."/>
            <person name="Andrzejewski T.M."/>
            <person name="Davidsen T.M."/>
            <person name="Wayne K.J."/>
            <person name="Tettelin H."/>
            <person name="Glass J.I."/>
            <person name="Rusch D."/>
            <person name="Podicherti R."/>
            <person name="Tsui H.-C.T."/>
            <person name="Winkler M.E."/>
        </authorList>
    </citation>
    <scope>NUCLEOTIDE SEQUENCE</scope>
</reference>
<keyword evidence="2" id="KW-0040">ANK repeat</keyword>
<evidence type="ECO:0000256" key="4">
    <source>
        <dbReference type="SAM" id="MobiDB-lite"/>
    </source>
</evidence>
<dbReference type="AlphaFoldDB" id="A0A381XWZ7"/>
<feature type="coiled-coil region" evidence="3">
    <location>
        <begin position="53"/>
        <end position="80"/>
    </location>
</feature>
<dbReference type="InterPro" id="IPR002110">
    <property type="entry name" value="Ankyrin_rpt"/>
</dbReference>
<dbReference type="Gene3D" id="1.25.40.20">
    <property type="entry name" value="Ankyrin repeat-containing domain"/>
    <property type="match status" value="1"/>
</dbReference>
<name>A0A381XWZ7_9ZZZZ</name>
<accession>A0A381XWZ7</accession>
<dbReference type="PANTHER" id="PTHR24171:SF8">
    <property type="entry name" value="BRCA1-ASSOCIATED RING DOMAIN PROTEIN 1"/>
    <property type="match status" value="1"/>
</dbReference>
<dbReference type="Pfam" id="PF12796">
    <property type="entry name" value="Ank_2"/>
    <property type="match status" value="1"/>
</dbReference>
<dbReference type="SMART" id="SM00248">
    <property type="entry name" value="ANK"/>
    <property type="match status" value="3"/>
</dbReference>
<organism evidence="5">
    <name type="scientific">marine metagenome</name>
    <dbReference type="NCBI Taxonomy" id="408172"/>
    <lineage>
        <taxon>unclassified sequences</taxon>
        <taxon>metagenomes</taxon>
        <taxon>ecological metagenomes</taxon>
    </lineage>
</organism>
<evidence type="ECO:0000313" key="5">
    <source>
        <dbReference type="EMBL" id="SVA69304.1"/>
    </source>
</evidence>
<evidence type="ECO:0000256" key="2">
    <source>
        <dbReference type="ARBA" id="ARBA00023043"/>
    </source>
</evidence>
<keyword evidence="1" id="KW-0677">Repeat</keyword>
<dbReference type="GO" id="GO:0070531">
    <property type="term" value="C:BRCA1-A complex"/>
    <property type="evidence" value="ECO:0007669"/>
    <property type="project" value="TreeGrafter"/>
</dbReference>
<dbReference type="GO" id="GO:0031436">
    <property type="term" value="C:BRCA1-BARD1 complex"/>
    <property type="evidence" value="ECO:0007669"/>
    <property type="project" value="TreeGrafter"/>
</dbReference>
<proteinExistence type="predicted"/>
<dbReference type="GO" id="GO:0004842">
    <property type="term" value="F:ubiquitin-protein transferase activity"/>
    <property type="evidence" value="ECO:0007669"/>
    <property type="project" value="TreeGrafter"/>
</dbReference>
<dbReference type="EMBL" id="UINC01016690">
    <property type="protein sequence ID" value="SVA69304.1"/>
    <property type="molecule type" value="Genomic_DNA"/>
</dbReference>
<dbReference type="PROSITE" id="PS51257">
    <property type="entry name" value="PROKAR_LIPOPROTEIN"/>
    <property type="match status" value="1"/>
</dbReference>
<feature type="region of interest" description="Disordered" evidence="4">
    <location>
        <begin position="88"/>
        <end position="136"/>
    </location>
</feature>
<dbReference type="SUPFAM" id="SSF48403">
    <property type="entry name" value="Ankyrin repeat"/>
    <property type="match status" value="1"/>
</dbReference>
<evidence type="ECO:0000256" key="3">
    <source>
        <dbReference type="SAM" id="Coils"/>
    </source>
</evidence>
<gene>
    <name evidence="5" type="ORF">METZ01_LOCUS122158</name>
</gene>
<dbReference type="PROSITE" id="PS50088">
    <property type="entry name" value="ANK_REPEAT"/>
    <property type="match status" value="1"/>
</dbReference>
<evidence type="ECO:0000256" key="1">
    <source>
        <dbReference type="ARBA" id="ARBA00022737"/>
    </source>
</evidence>